<keyword evidence="1" id="KW-0678">Repressor</keyword>
<gene>
    <name evidence="4" type="ORF">JYU29_11560</name>
</gene>
<evidence type="ECO:0000313" key="5">
    <source>
        <dbReference type="Proteomes" id="UP001297272"/>
    </source>
</evidence>
<proteinExistence type="predicted"/>
<dbReference type="EMBL" id="JAFMNX010000002">
    <property type="protein sequence ID" value="MBS9721325.1"/>
    <property type="molecule type" value="Genomic_DNA"/>
</dbReference>
<evidence type="ECO:0000256" key="3">
    <source>
        <dbReference type="ARBA" id="ARBA00022884"/>
    </source>
</evidence>
<keyword evidence="4" id="KW-0966">Cell projection</keyword>
<evidence type="ECO:0000256" key="2">
    <source>
        <dbReference type="ARBA" id="ARBA00022795"/>
    </source>
</evidence>
<keyword evidence="5" id="KW-1185">Reference proteome</keyword>
<protein>
    <submittedName>
        <fullName evidence="4">Flagellar biosynthesis repressor FlbT</fullName>
    </submittedName>
</protein>
<evidence type="ECO:0000256" key="1">
    <source>
        <dbReference type="ARBA" id="ARBA00022491"/>
    </source>
</evidence>
<dbReference type="InterPro" id="IPR009967">
    <property type="entry name" value="Flagellum_FlbT"/>
</dbReference>
<dbReference type="NCBIfam" id="NF001995">
    <property type="entry name" value="PRK00794.1-1"/>
    <property type="match status" value="1"/>
</dbReference>
<dbReference type="PIRSF" id="PIRSF009533">
    <property type="entry name" value="FlbT"/>
    <property type="match status" value="1"/>
</dbReference>
<comment type="caution">
    <text evidence="4">The sequence shown here is derived from an EMBL/GenBank/DDBJ whole genome shotgun (WGS) entry which is preliminary data.</text>
</comment>
<dbReference type="Pfam" id="PF07378">
    <property type="entry name" value="FlbT"/>
    <property type="match status" value="1"/>
</dbReference>
<sequence>MKSRLKIALKPGETIYVNGAVISVDRKVSLEFHNDVKFLLQNHVMQAEDATSPLRRLYLAVQTILMNAEAADQSRSQLGEIMPGLLDTFRDGDMPAKLGDIDRMVAAGQFYEALRSIRSLFPQEDALLGRALGDGNKRTPVAAA</sequence>
<dbReference type="RefSeq" id="WP_213984932.1">
    <property type="nucleotide sequence ID" value="NZ_JAFMNX010000002.1"/>
</dbReference>
<name>A0ABS5RX15_9HYPH</name>
<organism evidence="4 5">
    <name type="scientific">Tianweitania aestuarii</name>
    <dbReference type="NCBI Taxonomy" id="2814886"/>
    <lineage>
        <taxon>Bacteria</taxon>
        <taxon>Pseudomonadati</taxon>
        <taxon>Pseudomonadota</taxon>
        <taxon>Alphaproteobacteria</taxon>
        <taxon>Hyphomicrobiales</taxon>
        <taxon>Phyllobacteriaceae</taxon>
        <taxon>Tianweitania</taxon>
    </lineage>
</organism>
<reference evidence="4 5" key="1">
    <citation type="submission" date="2021-03" db="EMBL/GenBank/DDBJ databases">
        <title>Tianweitania aestuarii sp. nov., isolated from a tidal flat.</title>
        <authorList>
            <person name="Park S."/>
            <person name="Yoon J.-H."/>
        </authorList>
    </citation>
    <scope>NUCLEOTIDE SEQUENCE [LARGE SCALE GENOMIC DNA]</scope>
    <source>
        <strain evidence="4 5">BSSL-BM11</strain>
    </source>
</reference>
<accession>A0ABS5RX15</accession>
<keyword evidence="2" id="KW-1005">Bacterial flagellum biogenesis</keyword>
<evidence type="ECO:0000313" key="4">
    <source>
        <dbReference type="EMBL" id="MBS9721325.1"/>
    </source>
</evidence>
<keyword evidence="3" id="KW-0694">RNA-binding</keyword>
<keyword evidence="4" id="KW-0969">Cilium</keyword>
<keyword evidence="4" id="KW-0282">Flagellum</keyword>
<dbReference type="Proteomes" id="UP001297272">
    <property type="component" value="Unassembled WGS sequence"/>
</dbReference>